<reference evidence="4" key="1">
    <citation type="submission" date="2025-08" db="UniProtKB">
        <authorList>
            <consortium name="RefSeq"/>
        </authorList>
    </citation>
    <scope>IDENTIFICATION</scope>
    <source>
        <tissue evidence="4">Young leaves</tissue>
    </source>
</reference>
<dbReference type="InterPro" id="IPR027944">
    <property type="entry name" value="SEO_C"/>
</dbReference>
<sequence>MSVLAPKIPSTPMANPRLQTHRDELSLKNLSDEVVAGHIYSKHRDDDTVKIDVNNYISFLESIFAHVDQIHESSFQGHDGHVAFSEDSYKANVTIDPPLDILQTISIKLAFKGPGTEKAHQTTLEILDILMSYPWEAKAILCLVAFGSDYGHLWHLNHHSHIDPLAKTLANIHQSASLKKHLDSFKYRQVVFSSRSLIFLCLQVIKLMNQIRLFSKFDTKEIPELASALRQIPLFTYWVIHTIVASTAEISSYLTNTEGQSQIYLNELNERLNAILNILGDYLNIFQEQLGEINLFRWLIDHIDLYPTEITLVVSKLLEGKVNAKPLINCSTLMEEKIEDALREKNVILLISGLEISNDDIRALNLMYDELKREDNYKIVWIPMINSQDFDEETRKRYELVRSTMKWYAVQYTTKIAGLRFLEEIWQVREDALMVVLDSKSKVKFSNAIHLLRVWGNNAIPFTVERANALLRKNWPESTIVKFINQPRLQSWIDQERSIIFYGGKDQNWIQRFEEKVVDIKNDRSMRDAGINFEIVPVGNNIDNNNASFMSRFWITQWGFFVVKSQLTGSSASETTEDILRLISYENENGWAILTVGSAPLLVGRGNLILRVFEDFNRWKKNLNLKGFPNAFQDYFNEMALQTHQCERVTLPGFSGWIPMIVNCPECPRFMETGINFNCCHGRNPNN</sequence>
<dbReference type="PANTHER" id="PTHR33232:SF18">
    <property type="entry name" value="PROTEIN SIEVE ELEMENT OCCLUSION B-LIKE"/>
    <property type="match status" value="1"/>
</dbReference>
<dbReference type="GO" id="GO:0010088">
    <property type="term" value="P:phloem development"/>
    <property type="evidence" value="ECO:0007669"/>
    <property type="project" value="InterPro"/>
</dbReference>
<evidence type="ECO:0000259" key="1">
    <source>
        <dbReference type="Pfam" id="PF14576"/>
    </source>
</evidence>
<dbReference type="KEGG" id="cmos:111460431"/>
<evidence type="ECO:0000313" key="3">
    <source>
        <dbReference type="Proteomes" id="UP000504609"/>
    </source>
</evidence>
<dbReference type="Pfam" id="PF14577">
    <property type="entry name" value="SEO_C"/>
    <property type="match status" value="1"/>
</dbReference>
<dbReference type="Pfam" id="PF14576">
    <property type="entry name" value="SEO_N"/>
    <property type="match status" value="1"/>
</dbReference>
<evidence type="ECO:0000259" key="2">
    <source>
        <dbReference type="Pfam" id="PF14577"/>
    </source>
</evidence>
<name>A0A6J1H6C7_CUCMO</name>
<dbReference type="RefSeq" id="XP_022959465.1">
    <property type="nucleotide sequence ID" value="XM_023103697.1"/>
</dbReference>
<gene>
    <name evidence="4" type="primary">LOC111460431</name>
</gene>
<dbReference type="Proteomes" id="UP000504609">
    <property type="component" value="Unplaced"/>
</dbReference>
<keyword evidence="3" id="KW-1185">Reference proteome</keyword>
<feature type="domain" description="Sieve element occlusion C-terminal" evidence="2">
    <location>
        <begin position="481"/>
        <end position="681"/>
    </location>
</feature>
<dbReference type="InterPro" id="IPR027942">
    <property type="entry name" value="SEO_N"/>
</dbReference>
<dbReference type="InterPro" id="IPR039299">
    <property type="entry name" value="SEOA"/>
</dbReference>
<protein>
    <submittedName>
        <fullName evidence="4">Protein SIEVE ELEMENT OCCLUSION B-like</fullName>
    </submittedName>
</protein>
<feature type="domain" description="Sieve element occlusion N-terminal" evidence="1">
    <location>
        <begin position="31"/>
        <end position="293"/>
    </location>
</feature>
<evidence type="ECO:0000313" key="4">
    <source>
        <dbReference type="RefSeq" id="XP_022959465.1"/>
    </source>
</evidence>
<dbReference type="PANTHER" id="PTHR33232">
    <property type="entry name" value="PROTEIN SIEVE ELEMENT OCCLUSION B-LIKE"/>
    <property type="match status" value="1"/>
</dbReference>
<proteinExistence type="predicted"/>
<accession>A0A6J1H6C7</accession>
<dbReference type="AlphaFoldDB" id="A0A6J1H6C7"/>
<organism evidence="3 4">
    <name type="scientific">Cucurbita moschata</name>
    <name type="common">Winter crookneck squash</name>
    <name type="synonym">Cucurbita pepo var. moschata</name>
    <dbReference type="NCBI Taxonomy" id="3662"/>
    <lineage>
        <taxon>Eukaryota</taxon>
        <taxon>Viridiplantae</taxon>
        <taxon>Streptophyta</taxon>
        <taxon>Embryophyta</taxon>
        <taxon>Tracheophyta</taxon>
        <taxon>Spermatophyta</taxon>
        <taxon>Magnoliopsida</taxon>
        <taxon>eudicotyledons</taxon>
        <taxon>Gunneridae</taxon>
        <taxon>Pentapetalae</taxon>
        <taxon>rosids</taxon>
        <taxon>fabids</taxon>
        <taxon>Cucurbitales</taxon>
        <taxon>Cucurbitaceae</taxon>
        <taxon>Cucurbiteae</taxon>
        <taxon>Cucurbita</taxon>
    </lineage>
</organism>
<dbReference type="GeneID" id="111460431"/>